<gene>
    <name evidence="5" type="ORF">EVA_04755</name>
</gene>
<comment type="caution">
    <text evidence="5">The sequence shown here is derived from an EMBL/GenBank/DDBJ whole genome shotgun (WGS) entry which is preliminary data.</text>
</comment>
<proteinExistence type="inferred from homology"/>
<evidence type="ECO:0000256" key="1">
    <source>
        <dbReference type="ARBA" id="ARBA00022670"/>
    </source>
</evidence>
<dbReference type="GO" id="GO:0043418">
    <property type="term" value="P:homocysteine catabolic process"/>
    <property type="evidence" value="ECO:0007669"/>
    <property type="project" value="TreeGrafter"/>
</dbReference>
<dbReference type="GO" id="GO:0006508">
    <property type="term" value="P:proteolysis"/>
    <property type="evidence" value="ECO:0007669"/>
    <property type="project" value="UniProtKB-KW"/>
</dbReference>
<dbReference type="InterPro" id="IPR038765">
    <property type="entry name" value="Papain-like_cys_pep_sf"/>
</dbReference>
<dbReference type="GO" id="GO:0009636">
    <property type="term" value="P:response to toxic substance"/>
    <property type="evidence" value="ECO:0007669"/>
    <property type="project" value="TreeGrafter"/>
</dbReference>
<evidence type="ECO:0000256" key="3">
    <source>
        <dbReference type="ARBA" id="ARBA00022807"/>
    </source>
</evidence>
<evidence type="ECO:0000256" key="4">
    <source>
        <dbReference type="PIRNR" id="PIRNR005700"/>
    </source>
</evidence>
<reference evidence="5" key="1">
    <citation type="journal article" date="2012" name="PLoS ONE">
        <title>Gene sets for utilization of primary and secondary nutrition supplies in the distal gut of endangered iberian lynx.</title>
        <authorList>
            <person name="Alcaide M."/>
            <person name="Messina E."/>
            <person name="Richter M."/>
            <person name="Bargiela R."/>
            <person name="Peplies J."/>
            <person name="Huws S.A."/>
            <person name="Newbold C.J."/>
            <person name="Golyshin P.N."/>
            <person name="Simon M.A."/>
            <person name="Lopez G."/>
            <person name="Yakimov M.M."/>
            <person name="Ferrer M."/>
        </authorList>
    </citation>
    <scope>NUCLEOTIDE SEQUENCE</scope>
</reference>
<dbReference type="Gene3D" id="3.90.70.10">
    <property type="entry name" value="Cysteine proteinases"/>
    <property type="match status" value="1"/>
</dbReference>
<comment type="similarity">
    <text evidence="4">Belongs to the peptidase C1 family.</text>
</comment>
<dbReference type="PIRSF" id="PIRSF005700">
    <property type="entry name" value="PepC"/>
    <property type="match status" value="1"/>
</dbReference>
<dbReference type="CDD" id="cd00585">
    <property type="entry name" value="Peptidase_C1B"/>
    <property type="match status" value="1"/>
</dbReference>
<protein>
    <submittedName>
        <fullName evidence="5">Aminopeptidase C</fullName>
    </submittedName>
</protein>
<evidence type="ECO:0000313" key="5">
    <source>
        <dbReference type="EMBL" id="EJX07133.1"/>
    </source>
</evidence>
<evidence type="ECO:0000256" key="2">
    <source>
        <dbReference type="ARBA" id="ARBA00022801"/>
    </source>
</evidence>
<keyword evidence="2 4" id="KW-0378">Hydrolase</keyword>
<keyword evidence="3 4" id="KW-0788">Thiol protease</keyword>
<keyword evidence="5" id="KW-0031">Aminopeptidase</keyword>
<name>J9GW13_9ZZZZ</name>
<dbReference type="PANTHER" id="PTHR10363:SF2">
    <property type="entry name" value="BLEOMYCIN HYDROLASE"/>
    <property type="match status" value="1"/>
</dbReference>
<dbReference type="SUPFAM" id="SSF54001">
    <property type="entry name" value="Cysteine proteinases"/>
    <property type="match status" value="1"/>
</dbReference>
<organism evidence="5">
    <name type="scientific">gut metagenome</name>
    <dbReference type="NCBI Taxonomy" id="749906"/>
    <lineage>
        <taxon>unclassified sequences</taxon>
        <taxon>metagenomes</taxon>
        <taxon>organismal metagenomes</taxon>
    </lineage>
</organism>
<dbReference type="AlphaFoldDB" id="J9GW13"/>
<dbReference type="GO" id="GO:0070005">
    <property type="term" value="F:cysteine-type aminopeptidase activity"/>
    <property type="evidence" value="ECO:0007669"/>
    <property type="project" value="InterPro"/>
</dbReference>
<dbReference type="InterPro" id="IPR004134">
    <property type="entry name" value="Peptidase_C1B"/>
</dbReference>
<keyword evidence="1 4" id="KW-0645">Protease</keyword>
<dbReference type="InterPro" id="IPR000169">
    <property type="entry name" value="Pept_cys_AS"/>
</dbReference>
<dbReference type="PANTHER" id="PTHR10363">
    <property type="entry name" value="BLEOMYCIN HYDROLASE"/>
    <property type="match status" value="1"/>
</dbReference>
<accession>J9GW13</accession>
<dbReference type="PROSITE" id="PS00139">
    <property type="entry name" value="THIOL_PROTEASE_CYS"/>
    <property type="match status" value="1"/>
</dbReference>
<dbReference type="GO" id="GO:0005737">
    <property type="term" value="C:cytoplasm"/>
    <property type="evidence" value="ECO:0007669"/>
    <property type="project" value="TreeGrafter"/>
</dbReference>
<dbReference type="EMBL" id="AMCI01000962">
    <property type="protein sequence ID" value="EJX07133.1"/>
    <property type="molecule type" value="Genomic_DNA"/>
</dbReference>
<sequence>MTKKLLLSLLLSAPALVTSAQTAGKGGISPKMLEQMEQAQPKVATAKALRNALAGSSINKLAMVANNPDANDTYFSHRVPSKGITDQQSSGRCWLFTGMNVMRAKMIKQYNLGVFQFSQSYNFFYDQLEKANLFLQAVIDNAQKPMDDKLVEWLFKNPLSDGGTFCGVVDGVSKYGLVPAEVMPESFSANNTATMAQILTLKLREYGLTLRKAAAQGEKQSQLEARKAEMLTTVYRILATCLGEPVKEFTWTRRDAEGNPVETKTYTPQSFYKEYVGTDLKNTYVMLMNDPSRPYHKTYTIDMDRHTYDGMQWTYLNLPMEEIKEMAIASIKDSTMMYFSCDVGKFLNGQTGVLSLRNYDYESLFDTDFPMNKAERISTFASASSHAMTLMAVDLDKDGKPRKWMVENSWGPTNGYQGHLIMTDQWFDEYMFRLVVDKKYVPAATLKLLDQKPTLLPAWDPLFAGEE</sequence>
<dbReference type="Pfam" id="PF03051">
    <property type="entry name" value="Peptidase_C1_2"/>
    <property type="match status" value="1"/>
</dbReference>